<accession>Q3S2D0</accession>
<dbReference type="Proteomes" id="UP000163176">
    <property type="component" value="Segment"/>
</dbReference>
<proteinExistence type="predicted"/>
<dbReference type="EMBL" id="DQ182595">
    <property type="protein sequence ID" value="ABA02262.1"/>
    <property type="molecule type" value="Genomic_RNA"/>
</dbReference>
<reference evidence="1 2" key="1">
    <citation type="journal article" date="2003" name="Chin. Med. J.">
        <title>Severe acute respiratory syndrome-associated coronavirus genotype and its characterization.</title>
        <authorList>
            <person name="Li L."/>
            <person name="Wang Z."/>
            <person name="Lu Y."/>
            <person name="Bao Q."/>
            <person name="Chen S."/>
            <person name="Wu N."/>
            <person name="Cheng S."/>
            <person name="Weng J."/>
            <person name="Zhang Y."/>
            <person name="Yan J."/>
            <person name="Mei L."/>
            <person name="Wang X."/>
            <person name="Zhu H."/>
            <person name="Yu Y."/>
            <person name="Zhang M."/>
            <person name="Li M."/>
            <person name="Yao J."/>
            <person name="Lu Q."/>
            <person name="Yao P."/>
            <person name="Bo X."/>
            <person name="Wo J."/>
            <person name="Wang S."/>
            <person name="Hu S."/>
        </authorList>
    </citation>
    <scope>NUCLEOTIDE SEQUENCE [LARGE SCALE GENOMIC DNA]</scope>
    <source>
        <strain evidence="1">ZJ0301</strain>
    </source>
</reference>
<evidence type="ECO:0000313" key="1">
    <source>
        <dbReference type="EMBL" id="ABA02262.1"/>
    </source>
</evidence>
<sequence length="48" mass="5582">MMKMVQSQMLLIVLKIHLLNSNALLRALRLTKEFTRPLISGLFPQEML</sequence>
<evidence type="ECO:0000313" key="2">
    <source>
        <dbReference type="Proteomes" id="UP000163176"/>
    </source>
</evidence>
<organism evidence="1 2">
    <name type="scientific">SARS coronavirus ZJ0301</name>
    <dbReference type="NCBI Taxonomy" id="344702"/>
    <lineage>
        <taxon>Viruses</taxon>
        <taxon>Riboviria</taxon>
        <taxon>Orthornavirae</taxon>
        <taxon>Pisuviricota</taxon>
        <taxon>Pisoniviricetes</taxon>
        <taxon>Nidovirales</taxon>
        <taxon>Cornidovirineae</taxon>
        <taxon>Coronaviridae</taxon>
        <taxon>Orthocoronavirinae</taxon>
        <taxon>Betacoronavirus</taxon>
        <taxon>Sarbecovirus</taxon>
        <taxon>Betacoronavirus pandemicum</taxon>
        <taxon>Severe acute respiratory syndrome coronavirus</taxon>
    </lineage>
</organism>
<protein>
    <submittedName>
        <fullName evidence="1">Uncharacterized protein 2c</fullName>
    </submittedName>
</protein>
<name>Q3S2D0_SARS</name>
<reference evidence="1 2" key="2">
    <citation type="journal article" date="2004" name="Chin. Med. J.">
        <title>Molecular biological analysis of genotyping and phylogeny of severe acute respiratory syndrome associated coronavirus.</title>
        <authorList>
            <person name="Wang Z.G."/>
            <person name="Li L.J."/>
            <person name="Luo Y."/>
            <person name="Zhang J.Y."/>
            <person name="Wang M.Y."/>
            <person name="Cheng S.Y."/>
            <person name="Zhang Y.J."/>
            <person name="Wang X.M."/>
            <person name="Lu Y.Y."/>
            <person name="Wu N.P."/>
            <person name="Mei L.L."/>
            <person name="Wang Z.X."/>
        </authorList>
    </citation>
    <scope>NUCLEOTIDE SEQUENCE [LARGE SCALE GENOMIC DNA]</scope>
    <source>
        <strain evidence="1">ZJ0301</strain>
    </source>
</reference>
<reference evidence="1 2" key="3">
    <citation type="journal article" date="2005" name="FEBS Lett.">
        <title>Molecular evolution and multilocus sequence typing of 145 strains of SARS-CoV.</title>
        <authorList>
            <person name="Wang Z.G."/>
            <person name="Zheng Z.H."/>
            <person name="Shang L."/>
            <person name="Li L.J."/>
            <person name="Cong L.M."/>
            <person name="Feng M.G."/>
            <person name="Luo Y."/>
            <person name="Cheng S.Y."/>
            <person name="Zhang Y.J."/>
            <person name="Ru M.G."/>
            <person name="Wang Z.X."/>
            <person name="Bao Q.Y."/>
        </authorList>
    </citation>
    <scope>NUCLEOTIDE SEQUENCE [LARGE SCALE GENOMIC DNA]</scope>
    <source>
        <strain evidence="1">ZJ0301</strain>
    </source>
</reference>